<dbReference type="RefSeq" id="WP_161095509.1">
    <property type="nucleotide sequence ID" value="NZ_WWCW01000006.1"/>
</dbReference>
<organism evidence="2 3">
    <name type="scientific">Duganella vulcania</name>
    <dbReference type="NCBI Taxonomy" id="2692166"/>
    <lineage>
        <taxon>Bacteria</taxon>
        <taxon>Pseudomonadati</taxon>
        <taxon>Pseudomonadota</taxon>
        <taxon>Betaproteobacteria</taxon>
        <taxon>Burkholderiales</taxon>
        <taxon>Oxalobacteraceae</taxon>
        <taxon>Telluria group</taxon>
        <taxon>Duganella</taxon>
    </lineage>
</organism>
<evidence type="ECO:0000313" key="2">
    <source>
        <dbReference type="EMBL" id="MYM86232.1"/>
    </source>
</evidence>
<dbReference type="Proteomes" id="UP000470302">
    <property type="component" value="Unassembled WGS sequence"/>
</dbReference>
<dbReference type="InterPro" id="IPR025975">
    <property type="entry name" value="Polysacc_lyase"/>
</dbReference>
<feature type="chain" id="PRO_5032917420" description="Polysaccharide lyase family 7 protein" evidence="1">
    <location>
        <begin position="22"/>
        <end position="307"/>
    </location>
</feature>
<feature type="signal peptide" evidence="1">
    <location>
        <begin position="1"/>
        <end position="21"/>
    </location>
</feature>
<gene>
    <name evidence="2" type="ORF">GTP91_03450</name>
</gene>
<sequence>MTTARIILSLLALCATGAAHAQFDIGLGGFIDTDAVNPTPPAEPSAPAAIVYNSNPKNYRYIDSVYELNQKDARVTWTDDFAGYTQAGHKVFKVQAFRPEATVTPEGKAVVSRGEVSAKWDYTKTGVRWYAISVFIPQDWHFNDLDMIIGQLHTSQKQAIVSPPVALSIQGNYLKLSLHASELTDIVSPDQSYLERLTSSEQSIRLAQIDQPEARNKWYCFVMRVDWSPTPGVGAFKLWMNGKLKYQAENAFNSYTTWLGNYPKTGLYVPATTGMPDSQTIYTDYIYLAGAATTDPSELASKTPCGS</sequence>
<dbReference type="AlphaFoldDB" id="A0A845FYD5"/>
<dbReference type="EMBL" id="WWCW01000006">
    <property type="protein sequence ID" value="MYM86232.1"/>
    <property type="molecule type" value="Genomic_DNA"/>
</dbReference>
<accession>A0A845FYD5</accession>
<name>A0A845FYD5_9BURK</name>
<keyword evidence="1" id="KW-0732">Signal</keyword>
<evidence type="ECO:0000313" key="3">
    <source>
        <dbReference type="Proteomes" id="UP000470302"/>
    </source>
</evidence>
<comment type="caution">
    <text evidence="2">The sequence shown here is derived from an EMBL/GenBank/DDBJ whole genome shotgun (WGS) entry which is preliminary data.</text>
</comment>
<evidence type="ECO:0000256" key="1">
    <source>
        <dbReference type="SAM" id="SignalP"/>
    </source>
</evidence>
<dbReference type="Pfam" id="PF14099">
    <property type="entry name" value="Polysacc_lyase"/>
    <property type="match status" value="1"/>
</dbReference>
<proteinExistence type="predicted"/>
<evidence type="ECO:0008006" key="4">
    <source>
        <dbReference type="Google" id="ProtNLM"/>
    </source>
</evidence>
<protein>
    <recommendedName>
        <fullName evidence="4">Polysaccharide lyase family 7 protein</fullName>
    </recommendedName>
</protein>
<reference evidence="2 3" key="1">
    <citation type="submission" date="2020-01" db="EMBL/GenBank/DDBJ databases">
        <title>Novel species isolated from a subtropical stream in China.</title>
        <authorList>
            <person name="Lu H."/>
        </authorList>
    </citation>
    <scope>NUCLEOTIDE SEQUENCE [LARGE SCALE GENOMIC DNA]</scope>
    <source>
        <strain evidence="2 3">FT82W</strain>
    </source>
</reference>
<dbReference type="Gene3D" id="2.60.120.200">
    <property type="match status" value="1"/>
</dbReference>